<dbReference type="AlphaFoldDB" id="A0A377GE95"/>
<name>A0A377GE95_9GAMM</name>
<accession>A0A377GE95</accession>
<sequence length="263" mass="30058">MWSKYSLKFFPKGTGTGTGTGLCQRLTKMLIDSDPVVGEHIIKLQRQSLLIRADARDLEVLKQQDGFTPRISAEHLKAIRFSNVERYQKFNEDPFAWGACGSLQDLMYFLQSNKSHTDRSWIHKFYGKATPLILLKLEAGIDSEGYDKEKEKMVIEHIPFSQFIASTCPKYREKFLSGGLVPNAMHEYNSDLPKTMRQEDLHSESSVLTWLMINNSEKTFTEICQTLFENVGQENLQYRFKDDPKLIDAINSALGTDAPALHL</sequence>
<protein>
    <recommendedName>
        <fullName evidence="3">Dot/Icm T4SS effector</fullName>
    </recommendedName>
</protein>
<gene>
    <name evidence="1" type="ORF">NCTC11370_03216</name>
</gene>
<evidence type="ECO:0000313" key="2">
    <source>
        <dbReference type="Proteomes" id="UP000254554"/>
    </source>
</evidence>
<keyword evidence="2" id="KW-1185">Reference proteome</keyword>
<dbReference type="Proteomes" id="UP000254554">
    <property type="component" value="Unassembled WGS sequence"/>
</dbReference>
<dbReference type="EMBL" id="UGGT01000001">
    <property type="protein sequence ID" value="STO23112.1"/>
    <property type="molecule type" value="Genomic_DNA"/>
</dbReference>
<evidence type="ECO:0000313" key="1">
    <source>
        <dbReference type="EMBL" id="STO23112.1"/>
    </source>
</evidence>
<dbReference type="OrthoDB" id="5640732at2"/>
<evidence type="ECO:0008006" key="3">
    <source>
        <dbReference type="Google" id="ProtNLM"/>
    </source>
</evidence>
<reference evidence="1 2" key="1">
    <citation type="submission" date="2018-06" db="EMBL/GenBank/DDBJ databases">
        <authorList>
            <consortium name="Pathogen Informatics"/>
            <person name="Doyle S."/>
        </authorList>
    </citation>
    <scope>NUCLEOTIDE SEQUENCE [LARGE SCALE GENOMIC DNA]</scope>
    <source>
        <strain evidence="1 2">NCTC11370</strain>
    </source>
</reference>
<proteinExistence type="predicted"/>
<dbReference type="GeneID" id="93294081"/>
<dbReference type="STRING" id="1094715.GCA_000236165_03202"/>
<dbReference type="RefSeq" id="WP_019350326.1">
    <property type="nucleotide sequence ID" value="NZ_JAPHOO010000002.1"/>
</dbReference>
<organism evidence="1 2">
    <name type="scientific">Fluoribacter dumoffii</name>
    <dbReference type="NCBI Taxonomy" id="463"/>
    <lineage>
        <taxon>Bacteria</taxon>
        <taxon>Pseudomonadati</taxon>
        <taxon>Pseudomonadota</taxon>
        <taxon>Gammaproteobacteria</taxon>
        <taxon>Legionellales</taxon>
        <taxon>Legionellaceae</taxon>
        <taxon>Fluoribacter</taxon>
    </lineage>
</organism>